<dbReference type="HOGENOM" id="CLU_132825_0_0_1"/>
<protein>
    <recommendedName>
        <fullName evidence="7">10 kDa heat shock protein, mitochondrial</fullName>
    </recommendedName>
</protein>
<keyword evidence="6" id="KW-1185">Reference proteome</keyword>
<dbReference type="GO" id="GO:0046872">
    <property type="term" value="F:metal ion binding"/>
    <property type="evidence" value="ECO:0007669"/>
    <property type="project" value="TreeGrafter"/>
</dbReference>
<evidence type="ECO:0008006" key="7">
    <source>
        <dbReference type="Google" id="ProtNLM"/>
    </source>
</evidence>
<dbReference type="GO" id="GO:0051087">
    <property type="term" value="F:protein-folding chaperone binding"/>
    <property type="evidence" value="ECO:0007669"/>
    <property type="project" value="TreeGrafter"/>
</dbReference>
<dbReference type="InterPro" id="IPR018369">
    <property type="entry name" value="Chaprnonin_Cpn10_CS"/>
</dbReference>
<dbReference type="PROSITE" id="PS00681">
    <property type="entry name" value="CHAPERONINS_CPN10"/>
    <property type="match status" value="1"/>
</dbReference>
<dbReference type="GO" id="GO:0044183">
    <property type="term" value="F:protein folding chaperone"/>
    <property type="evidence" value="ECO:0007669"/>
    <property type="project" value="InterPro"/>
</dbReference>
<dbReference type="GO" id="GO:0005759">
    <property type="term" value="C:mitochondrial matrix"/>
    <property type="evidence" value="ECO:0007669"/>
    <property type="project" value="TreeGrafter"/>
</dbReference>
<dbReference type="EMBL" id="BABT02000062">
    <property type="protein sequence ID" value="GAA95408.1"/>
    <property type="molecule type" value="Genomic_DNA"/>
</dbReference>
<dbReference type="InterPro" id="IPR020818">
    <property type="entry name" value="Chaperonin_GroES"/>
</dbReference>
<name>G7DXU8_MIXOS</name>
<sequence>MSLAIKSIRSIAPLFDRVLIQRSKPVERSASGIFLPSSVTSNPPPEGTVIAVGPGSKDRDGKLVQCSVQQGDRVLLPSFGGQSLKIGEDEYQIYRDAEIIAKITEE</sequence>
<evidence type="ECO:0000256" key="3">
    <source>
        <dbReference type="ARBA" id="ARBA00056825"/>
    </source>
</evidence>
<evidence type="ECO:0000313" key="5">
    <source>
        <dbReference type="EMBL" id="GAA95408.1"/>
    </source>
</evidence>
<evidence type="ECO:0000256" key="2">
    <source>
        <dbReference type="ARBA" id="ARBA00023186"/>
    </source>
</evidence>
<evidence type="ECO:0000313" key="6">
    <source>
        <dbReference type="Proteomes" id="UP000009131"/>
    </source>
</evidence>
<dbReference type="PANTHER" id="PTHR10772">
    <property type="entry name" value="10 KDA HEAT SHOCK PROTEIN"/>
    <property type="match status" value="1"/>
</dbReference>
<dbReference type="InterPro" id="IPR011032">
    <property type="entry name" value="GroES-like_sf"/>
</dbReference>
<dbReference type="eggNOG" id="KOG1641">
    <property type="taxonomic scope" value="Eukaryota"/>
</dbReference>
<comment type="caution">
    <text evidence="5">The sequence shown here is derived from an EMBL/GenBank/DDBJ whole genome shotgun (WGS) entry which is preliminary data.</text>
</comment>
<accession>G7DXU8</accession>
<dbReference type="SMART" id="SM00883">
    <property type="entry name" value="Cpn10"/>
    <property type="match status" value="1"/>
</dbReference>
<organism evidence="5 6">
    <name type="scientific">Mixia osmundae (strain CBS 9802 / IAM 14324 / JCM 22182 / KY 12970)</name>
    <dbReference type="NCBI Taxonomy" id="764103"/>
    <lineage>
        <taxon>Eukaryota</taxon>
        <taxon>Fungi</taxon>
        <taxon>Dikarya</taxon>
        <taxon>Basidiomycota</taxon>
        <taxon>Pucciniomycotina</taxon>
        <taxon>Mixiomycetes</taxon>
        <taxon>Mixiales</taxon>
        <taxon>Mixiaceae</taxon>
        <taxon>Mixia</taxon>
    </lineage>
</organism>
<dbReference type="STRING" id="764103.G7DXU8"/>
<dbReference type="Pfam" id="PF00166">
    <property type="entry name" value="Cpn10"/>
    <property type="match status" value="1"/>
</dbReference>
<dbReference type="FunFam" id="2.30.33.40:FF:000002">
    <property type="entry name" value="10 kDa chaperonin, mitochondrial"/>
    <property type="match status" value="1"/>
</dbReference>
<dbReference type="PANTHER" id="PTHR10772:SF0">
    <property type="entry name" value="10 KDA HEAT SHOCK PROTEIN, MITOCHONDRIAL"/>
    <property type="match status" value="1"/>
</dbReference>
<comment type="similarity">
    <text evidence="1 4">Belongs to the GroES chaperonin family.</text>
</comment>
<evidence type="ECO:0000256" key="1">
    <source>
        <dbReference type="ARBA" id="ARBA00006975"/>
    </source>
</evidence>
<gene>
    <name evidence="5" type="primary">Mo02062</name>
    <name evidence="5" type="ORF">E5Q_02062</name>
</gene>
<reference evidence="5 6" key="2">
    <citation type="journal article" date="2012" name="Open Biol.">
        <title>Characteristics of nucleosomes and linker DNA regions on the genome of the basidiomycete Mixia osmundae revealed by mono- and dinucleosome mapping.</title>
        <authorList>
            <person name="Nishida H."/>
            <person name="Kondo S."/>
            <person name="Matsumoto T."/>
            <person name="Suzuki Y."/>
            <person name="Yoshikawa H."/>
            <person name="Taylor T.D."/>
            <person name="Sugiyama J."/>
        </authorList>
    </citation>
    <scope>NUCLEOTIDE SEQUENCE [LARGE SCALE GENOMIC DNA]</scope>
    <source>
        <strain evidence="6">CBS 9802 / IAM 14324 / JCM 22182 / KY 12970</strain>
    </source>
</reference>
<dbReference type="Gene3D" id="2.30.33.40">
    <property type="entry name" value="GroES chaperonin"/>
    <property type="match status" value="1"/>
</dbReference>
<dbReference type="GO" id="GO:0051082">
    <property type="term" value="F:unfolded protein binding"/>
    <property type="evidence" value="ECO:0007669"/>
    <property type="project" value="TreeGrafter"/>
</dbReference>
<evidence type="ECO:0000256" key="4">
    <source>
        <dbReference type="RuleBase" id="RU003479"/>
    </source>
</evidence>
<comment type="function">
    <text evidence="3">Eukaryotic CPN10 homolog which is essential for mitochondrial protein biogenesis, together with CPN60. Binds to CPN60 in the presence of Mg-ATP and suppresses the ATPase activity of the latter.</text>
</comment>
<dbReference type="HAMAP" id="MF_00580">
    <property type="entry name" value="CH10"/>
    <property type="match status" value="1"/>
</dbReference>
<dbReference type="FunCoup" id="G7DXU8">
    <property type="interactions" value="281"/>
</dbReference>
<reference evidence="5 6" key="1">
    <citation type="journal article" date="2011" name="J. Gen. Appl. Microbiol.">
        <title>Draft genome sequencing of the enigmatic basidiomycete Mixia osmundae.</title>
        <authorList>
            <person name="Nishida H."/>
            <person name="Nagatsuka Y."/>
            <person name="Sugiyama J."/>
        </authorList>
    </citation>
    <scope>NUCLEOTIDE SEQUENCE [LARGE SCALE GENOMIC DNA]</scope>
    <source>
        <strain evidence="6">CBS 9802 / IAM 14324 / JCM 22182 / KY 12970</strain>
    </source>
</reference>
<proteinExistence type="inferred from homology"/>
<dbReference type="CDD" id="cd00320">
    <property type="entry name" value="cpn10"/>
    <property type="match status" value="1"/>
</dbReference>
<dbReference type="OrthoDB" id="184876at2759"/>
<keyword evidence="2 4" id="KW-0143">Chaperone</keyword>
<dbReference type="RefSeq" id="XP_014569928.1">
    <property type="nucleotide sequence ID" value="XM_014714442.1"/>
</dbReference>
<dbReference type="AlphaFoldDB" id="G7DXU8"/>
<dbReference type="GO" id="GO:0005524">
    <property type="term" value="F:ATP binding"/>
    <property type="evidence" value="ECO:0007669"/>
    <property type="project" value="InterPro"/>
</dbReference>
<dbReference type="PRINTS" id="PR00297">
    <property type="entry name" value="CHAPERONIN10"/>
</dbReference>
<dbReference type="SUPFAM" id="SSF50129">
    <property type="entry name" value="GroES-like"/>
    <property type="match status" value="1"/>
</dbReference>
<dbReference type="OMA" id="EDFLIMR"/>
<dbReference type="InterPro" id="IPR037124">
    <property type="entry name" value="Chaperonin_GroES_sf"/>
</dbReference>
<dbReference type="InParanoid" id="G7DXU8"/>
<dbReference type="Proteomes" id="UP000009131">
    <property type="component" value="Unassembled WGS sequence"/>
</dbReference>